<gene>
    <name evidence="1" type="ORF">DILT_LOCUS4238</name>
</gene>
<dbReference type="Proteomes" id="UP000281553">
    <property type="component" value="Unassembled WGS sequence"/>
</dbReference>
<dbReference type="EMBL" id="UYRU01045096">
    <property type="protein sequence ID" value="VDK88590.1"/>
    <property type="molecule type" value="Genomic_DNA"/>
</dbReference>
<name>A0A3P6UAK0_DIBLA</name>
<protein>
    <submittedName>
        <fullName evidence="1">Uncharacterized protein</fullName>
    </submittedName>
</protein>
<sequence length="102" mass="11417">MYNQNILANTRNGKKTPGQFGTMSSVCGLYRDVMPTPSPCKLPNQRLIPSSCVITDPYSLAPMCSELSRSSNLAGERTFNMIIKEPRLEYRLAEVPLAMKIY</sequence>
<proteinExistence type="predicted"/>
<organism evidence="1 2">
    <name type="scientific">Dibothriocephalus latus</name>
    <name type="common">Fish tapeworm</name>
    <name type="synonym">Diphyllobothrium latum</name>
    <dbReference type="NCBI Taxonomy" id="60516"/>
    <lineage>
        <taxon>Eukaryota</taxon>
        <taxon>Metazoa</taxon>
        <taxon>Spiralia</taxon>
        <taxon>Lophotrochozoa</taxon>
        <taxon>Platyhelminthes</taxon>
        <taxon>Cestoda</taxon>
        <taxon>Eucestoda</taxon>
        <taxon>Diphyllobothriidea</taxon>
        <taxon>Diphyllobothriidae</taxon>
        <taxon>Dibothriocephalus</taxon>
    </lineage>
</organism>
<keyword evidence="2" id="KW-1185">Reference proteome</keyword>
<evidence type="ECO:0000313" key="1">
    <source>
        <dbReference type="EMBL" id="VDK88590.1"/>
    </source>
</evidence>
<reference evidence="1 2" key="1">
    <citation type="submission" date="2018-11" db="EMBL/GenBank/DDBJ databases">
        <authorList>
            <consortium name="Pathogen Informatics"/>
        </authorList>
    </citation>
    <scope>NUCLEOTIDE SEQUENCE [LARGE SCALE GENOMIC DNA]</scope>
</reference>
<evidence type="ECO:0000313" key="2">
    <source>
        <dbReference type="Proteomes" id="UP000281553"/>
    </source>
</evidence>
<accession>A0A3P6UAK0</accession>
<dbReference type="AlphaFoldDB" id="A0A3P6UAK0"/>